<evidence type="ECO:0000313" key="3">
    <source>
        <dbReference type="Proteomes" id="UP000008311"/>
    </source>
</evidence>
<evidence type="ECO:0000313" key="2">
    <source>
        <dbReference type="EMBL" id="EEF31121.1"/>
    </source>
</evidence>
<evidence type="ECO:0000256" key="1">
    <source>
        <dbReference type="SAM" id="MobiDB-lite"/>
    </source>
</evidence>
<feature type="compositionally biased region" description="Polar residues" evidence="1">
    <location>
        <begin position="1"/>
        <end position="11"/>
    </location>
</feature>
<gene>
    <name evidence="2" type="ORF">RCOM_0212750</name>
</gene>
<protein>
    <submittedName>
        <fullName evidence="2">Uncharacterized protein</fullName>
    </submittedName>
</protein>
<dbReference type="InParanoid" id="B9SZ38"/>
<feature type="region of interest" description="Disordered" evidence="1">
    <location>
        <begin position="1"/>
        <end position="27"/>
    </location>
</feature>
<dbReference type="Proteomes" id="UP000008311">
    <property type="component" value="Unassembled WGS sequence"/>
</dbReference>
<dbReference type="EMBL" id="EQ974265">
    <property type="protein sequence ID" value="EEF31121.1"/>
    <property type="molecule type" value="Genomic_DNA"/>
</dbReference>
<proteinExistence type="predicted"/>
<keyword evidence="3" id="KW-1185">Reference proteome</keyword>
<accession>B9SZ38</accession>
<reference evidence="3" key="1">
    <citation type="journal article" date="2010" name="Nat. Biotechnol.">
        <title>Draft genome sequence of the oilseed species Ricinus communis.</title>
        <authorList>
            <person name="Chan A.P."/>
            <person name="Crabtree J."/>
            <person name="Zhao Q."/>
            <person name="Lorenzi H."/>
            <person name="Orvis J."/>
            <person name="Puiu D."/>
            <person name="Melake-Berhan A."/>
            <person name="Jones K.M."/>
            <person name="Redman J."/>
            <person name="Chen G."/>
            <person name="Cahoon E.B."/>
            <person name="Gedil M."/>
            <person name="Stanke M."/>
            <person name="Haas B.J."/>
            <person name="Wortman J.R."/>
            <person name="Fraser-Liggett C.M."/>
            <person name="Ravel J."/>
            <person name="Rabinowicz P.D."/>
        </authorList>
    </citation>
    <scope>NUCLEOTIDE SEQUENCE [LARGE SCALE GENOMIC DNA]</scope>
    <source>
        <strain evidence="3">cv. Hale</strain>
    </source>
</reference>
<organism evidence="2 3">
    <name type="scientific">Ricinus communis</name>
    <name type="common">Castor bean</name>
    <dbReference type="NCBI Taxonomy" id="3988"/>
    <lineage>
        <taxon>Eukaryota</taxon>
        <taxon>Viridiplantae</taxon>
        <taxon>Streptophyta</taxon>
        <taxon>Embryophyta</taxon>
        <taxon>Tracheophyta</taxon>
        <taxon>Spermatophyta</taxon>
        <taxon>Magnoliopsida</taxon>
        <taxon>eudicotyledons</taxon>
        <taxon>Gunneridae</taxon>
        <taxon>Pentapetalae</taxon>
        <taxon>rosids</taxon>
        <taxon>fabids</taxon>
        <taxon>Malpighiales</taxon>
        <taxon>Euphorbiaceae</taxon>
        <taxon>Acalyphoideae</taxon>
        <taxon>Acalypheae</taxon>
        <taxon>Ricinus</taxon>
    </lineage>
</organism>
<dbReference type="AlphaFoldDB" id="B9SZ38"/>
<name>B9SZ38_RICCO</name>
<sequence length="51" mass="5644">MKSLQVVQSHSSESDSDGTHQGHNKSIIVPTKVIAMADSFEKKEHSCYNLN</sequence>